<feature type="domain" description="Ketoreductase" evidence="4">
    <location>
        <begin position="6"/>
        <end position="191"/>
    </location>
</feature>
<dbReference type="SMART" id="SM00822">
    <property type="entry name" value="PKS_KR"/>
    <property type="match status" value="1"/>
</dbReference>
<dbReference type="Gene3D" id="3.40.50.720">
    <property type="entry name" value="NAD(P)-binding Rossmann-like Domain"/>
    <property type="match status" value="1"/>
</dbReference>
<dbReference type="OrthoDB" id="9792003at2"/>
<evidence type="ECO:0000256" key="1">
    <source>
        <dbReference type="ARBA" id="ARBA00006484"/>
    </source>
</evidence>
<reference evidence="5 6" key="1">
    <citation type="journal article" date="2009" name="Int. J. Syst. Evol. Microbiol.">
        <title>Nocardioides caeni sp. nov., isolated from wastewater.</title>
        <authorList>
            <person name="Yoon J.H."/>
            <person name="Kang S.J."/>
            <person name="Park S."/>
            <person name="Kim W."/>
            <person name="Oh T.K."/>
        </authorList>
    </citation>
    <scope>NUCLEOTIDE SEQUENCE [LARGE SCALE GENOMIC DNA]</scope>
    <source>
        <strain evidence="5 6">DSM 23134</strain>
    </source>
</reference>
<dbReference type="PRINTS" id="PR00081">
    <property type="entry name" value="GDHRDH"/>
</dbReference>
<accession>A0A4S8NUS3</accession>
<comment type="caution">
    <text evidence="5">The sequence shown here is derived from an EMBL/GenBank/DDBJ whole genome shotgun (WGS) entry which is preliminary data.</text>
</comment>
<dbReference type="PANTHER" id="PTHR44196:SF1">
    <property type="entry name" value="DEHYDROGENASE_REDUCTASE SDR FAMILY MEMBER 7B"/>
    <property type="match status" value="1"/>
</dbReference>
<keyword evidence="6" id="KW-1185">Reference proteome</keyword>
<dbReference type="InterPro" id="IPR057326">
    <property type="entry name" value="KR_dom"/>
</dbReference>
<comment type="similarity">
    <text evidence="1 3">Belongs to the short-chain dehydrogenases/reductases (SDR) family.</text>
</comment>
<proteinExistence type="inferred from homology"/>
<dbReference type="CDD" id="cd05233">
    <property type="entry name" value="SDR_c"/>
    <property type="match status" value="1"/>
</dbReference>
<protein>
    <submittedName>
        <fullName evidence="5">SDR family oxidoreductase</fullName>
    </submittedName>
</protein>
<dbReference type="GO" id="GO:0016491">
    <property type="term" value="F:oxidoreductase activity"/>
    <property type="evidence" value="ECO:0007669"/>
    <property type="project" value="UniProtKB-KW"/>
</dbReference>
<evidence type="ECO:0000313" key="5">
    <source>
        <dbReference type="EMBL" id="THV18759.1"/>
    </source>
</evidence>
<keyword evidence="2" id="KW-0560">Oxidoreductase</keyword>
<dbReference type="GO" id="GO:0016020">
    <property type="term" value="C:membrane"/>
    <property type="evidence" value="ECO:0007669"/>
    <property type="project" value="TreeGrafter"/>
</dbReference>
<dbReference type="PANTHER" id="PTHR44196">
    <property type="entry name" value="DEHYDROGENASE/REDUCTASE SDR FAMILY MEMBER 7B"/>
    <property type="match status" value="1"/>
</dbReference>
<sequence>MQVKDRVWVVTGAGSGMGRELVLALLERGARVAAVDRAPAARAETTSFAGAPGERLSCHVVDITDAAAVAALPDEVVAAHGAVDGLINNAGIIQPFVPVTELTDDDIRRVLDVNLMGTLAMCRAFLPVLLERPEAHLANVASMGGFFPFPGQTVYGASKAAVKLLTEGLYAELLDTDVRVTVIFPGAVDTEITANSGVQVREGTPEEKAKAERMMTSAPDAARIMIDGIERNRLHVHVGRDAQLMSLLIKVAPRPAIRLVKKLMERQMGSPAAEEGVSPAGR</sequence>
<name>A0A4S8NUS3_9ACTN</name>
<dbReference type="SUPFAM" id="SSF51735">
    <property type="entry name" value="NAD(P)-binding Rossmann-fold domains"/>
    <property type="match status" value="1"/>
</dbReference>
<dbReference type="InterPro" id="IPR002347">
    <property type="entry name" value="SDR_fam"/>
</dbReference>
<dbReference type="Proteomes" id="UP000307087">
    <property type="component" value="Unassembled WGS sequence"/>
</dbReference>
<evidence type="ECO:0000256" key="3">
    <source>
        <dbReference type="RuleBase" id="RU000363"/>
    </source>
</evidence>
<dbReference type="Pfam" id="PF00106">
    <property type="entry name" value="adh_short"/>
    <property type="match status" value="1"/>
</dbReference>
<evidence type="ECO:0000259" key="4">
    <source>
        <dbReference type="SMART" id="SM00822"/>
    </source>
</evidence>
<dbReference type="EMBL" id="STGW01000001">
    <property type="protein sequence ID" value="THV18759.1"/>
    <property type="molecule type" value="Genomic_DNA"/>
</dbReference>
<gene>
    <name evidence="5" type="ORF">E9934_01585</name>
</gene>
<organism evidence="5 6">
    <name type="scientific">Nocardioides caeni</name>
    <dbReference type="NCBI Taxonomy" id="574700"/>
    <lineage>
        <taxon>Bacteria</taxon>
        <taxon>Bacillati</taxon>
        <taxon>Actinomycetota</taxon>
        <taxon>Actinomycetes</taxon>
        <taxon>Propionibacteriales</taxon>
        <taxon>Nocardioidaceae</taxon>
        <taxon>Nocardioides</taxon>
    </lineage>
</organism>
<evidence type="ECO:0000256" key="2">
    <source>
        <dbReference type="ARBA" id="ARBA00023002"/>
    </source>
</evidence>
<dbReference type="InterPro" id="IPR036291">
    <property type="entry name" value="NAD(P)-bd_dom_sf"/>
</dbReference>
<evidence type="ECO:0000313" key="6">
    <source>
        <dbReference type="Proteomes" id="UP000307087"/>
    </source>
</evidence>
<dbReference type="PRINTS" id="PR00080">
    <property type="entry name" value="SDRFAMILY"/>
</dbReference>
<dbReference type="AlphaFoldDB" id="A0A4S8NUS3"/>